<sequence length="295" mass="33420">MKTVNLIYWDGKNFGDALSPRLVEELTGLPVQYKSWDPSAMARLKNLSMQLIRFRFSAFHNILWPSQASLIAVGSVIRWGNRKSSVWGAGFMNADDPFGGGRVYAVRGKYTSQKLEAMGYPRCDTFGDPAVLLPLWIRGKEKKTKQLGVIPHWKEVDAFREKFGTDINLIDFRTVDVERIIDEITDCAYILSSSLHGLIVAHAYGLPALWIKMGYIDTDGFKFDDYFSSVDIPSYNGFDQLDDILTSESGWRSLFASHWEKAHSQIDLSALQRRLLAAFPLPLKPKYQALTKQLA</sequence>
<proteinExistence type="predicted"/>
<feature type="domain" description="Polysaccharide pyruvyl transferase" evidence="1">
    <location>
        <begin position="13"/>
        <end position="211"/>
    </location>
</feature>
<evidence type="ECO:0000313" key="3">
    <source>
        <dbReference type="Proteomes" id="UP001244640"/>
    </source>
</evidence>
<comment type="caution">
    <text evidence="2">The sequence shown here is derived from an EMBL/GenBank/DDBJ whole genome shotgun (WGS) entry which is preliminary data.</text>
</comment>
<evidence type="ECO:0000259" key="1">
    <source>
        <dbReference type="Pfam" id="PF04230"/>
    </source>
</evidence>
<dbReference type="EMBL" id="JAUTBA010000001">
    <property type="protein sequence ID" value="MDQ1148184.1"/>
    <property type="molecule type" value="Genomic_DNA"/>
</dbReference>
<keyword evidence="2" id="KW-0808">Transferase</keyword>
<accession>A0ABU0TZQ9</accession>
<dbReference type="GO" id="GO:0016740">
    <property type="term" value="F:transferase activity"/>
    <property type="evidence" value="ECO:0007669"/>
    <property type="project" value="UniProtKB-KW"/>
</dbReference>
<organism evidence="2 3">
    <name type="scientific">Sphingobacterium zeae</name>
    <dbReference type="NCBI Taxonomy" id="1776859"/>
    <lineage>
        <taxon>Bacteria</taxon>
        <taxon>Pseudomonadati</taxon>
        <taxon>Bacteroidota</taxon>
        <taxon>Sphingobacteriia</taxon>
        <taxon>Sphingobacteriales</taxon>
        <taxon>Sphingobacteriaceae</taxon>
        <taxon>Sphingobacterium</taxon>
    </lineage>
</organism>
<name>A0ABU0TZQ9_9SPHI</name>
<dbReference type="InterPro" id="IPR007345">
    <property type="entry name" value="Polysacch_pyruvyl_Trfase"/>
</dbReference>
<keyword evidence="3" id="KW-1185">Reference proteome</keyword>
<reference evidence="2 3" key="1">
    <citation type="submission" date="2023-07" db="EMBL/GenBank/DDBJ databases">
        <title>Functional and genomic diversity of the sorghum phyllosphere microbiome.</title>
        <authorList>
            <person name="Shade A."/>
        </authorList>
    </citation>
    <scope>NUCLEOTIDE SEQUENCE [LARGE SCALE GENOMIC DNA]</scope>
    <source>
        <strain evidence="2 3">SORGH_AS_0892</strain>
    </source>
</reference>
<gene>
    <name evidence="2" type="ORF">QE382_000168</name>
</gene>
<dbReference type="Proteomes" id="UP001244640">
    <property type="component" value="Unassembled WGS sequence"/>
</dbReference>
<dbReference type="Pfam" id="PF04230">
    <property type="entry name" value="PS_pyruv_trans"/>
    <property type="match status" value="1"/>
</dbReference>
<evidence type="ECO:0000313" key="2">
    <source>
        <dbReference type="EMBL" id="MDQ1148184.1"/>
    </source>
</evidence>
<dbReference type="RefSeq" id="WP_307184308.1">
    <property type="nucleotide sequence ID" value="NZ_JAUTBA010000001.1"/>
</dbReference>
<protein>
    <submittedName>
        <fullName evidence="2">Pyruvyl transferase</fullName>
    </submittedName>
</protein>